<feature type="transmembrane region" description="Helical" evidence="1">
    <location>
        <begin position="82"/>
        <end position="103"/>
    </location>
</feature>
<proteinExistence type="predicted"/>
<dbReference type="Proteomes" id="UP000799291">
    <property type="component" value="Unassembled WGS sequence"/>
</dbReference>
<gene>
    <name evidence="2" type="ORF">K458DRAFT_396860</name>
</gene>
<keyword evidence="1" id="KW-0472">Membrane</keyword>
<accession>A0A6G1IEJ8</accession>
<reference evidence="2" key="1">
    <citation type="journal article" date="2020" name="Stud. Mycol.">
        <title>101 Dothideomycetes genomes: a test case for predicting lifestyles and emergence of pathogens.</title>
        <authorList>
            <person name="Haridas S."/>
            <person name="Albert R."/>
            <person name="Binder M."/>
            <person name="Bloem J."/>
            <person name="Labutti K."/>
            <person name="Salamov A."/>
            <person name="Andreopoulos B."/>
            <person name="Baker S."/>
            <person name="Barry K."/>
            <person name="Bills G."/>
            <person name="Bluhm B."/>
            <person name="Cannon C."/>
            <person name="Castanera R."/>
            <person name="Culley D."/>
            <person name="Daum C."/>
            <person name="Ezra D."/>
            <person name="Gonzalez J."/>
            <person name="Henrissat B."/>
            <person name="Kuo A."/>
            <person name="Liang C."/>
            <person name="Lipzen A."/>
            <person name="Lutzoni F."/>
            <person name="Magnuson J."/>
            <person name="Mondo S."/>
            <person name="Nolan M."/>
            <person name="Ohm R."/>
            <person name="Pangilinan J."/>
            <person name="Park H.-J."/>
            <person name="Ramirez L."/>
            <person name="Alfaro M."/>
            <person name="Sun H."/>
            <person name="Tritt A."/>
            <person name="Yoshinaga Y."/>
            <person name="Zwiers L.-H."/>
            <person name="Turgeon B."/>
            <person name="Goodwin S."/>
            <person name="Spatafora J."/>
            <person name="Crous P."/>
            <person name="Grigoriev I."/>
        </authorList>
    </citation>
    <scope>NUCLEOTIDE SEQUENCE</scope>
    <source>
        <strain evidence="2">CBS 122367</strain>
    </source>
</reference>
<dbReference type="AlphaFoldDB" id="A0A6G1IEJ8"/>
<protein>
    <submittedName>
        <fullName evidence="2">Uncharacterized protein</fullName>
    </submittedName>
</protein>
<evidence type="ECO:0000313" key="3">
    <source>
        <dbReference type="Proteomes" id="UP000799291"/>
    </source>
</evidence>
<name>A0A6G1IEJ8_9PLEO</name>
<keyword evidence="3" id="KW-1185">Reference proteome</keyword>
<keyword evidence="1" id="KW-0812">Transmembrane</keyword>
<evidence type="ECO:0000256" key="1">
    <source>
        <dbReference type="SAM" id="Phobius"/>
    </source>
</evidence>
<dbReference type="OrthoDB" id="3685345at2759"/>
<organism evidence="2 3">
    <name type="scientific">Lentithecium fluviatile CBS 122367</name>
    <dbReference type="NCBI Taxonomy" id="1168545"/>
    <lineage>
        <taxon>Eukaryota</taxon>
        <taxon>Fungi</taxon>
        <taxon>Dikarya</taxon>
        <taxon>Ascomycota</taxon>
        <taxon>Pezizomycotina</taxon>
        <taxon>Dothideomycetes</taxon>
        <taxon>Pleosporomycetidae</taxon>
        <taxon>Pleosporales</taxon>
        <taxon>Massarineae</taxon>
        <taxon>Lentitheciaceae</taxon>
        <taxon>Lentithecium</taxon>
    </lineage>
</organism>
<sequence>MALWFWDWTHLGTYDDVYGDEKAQSVRDKDGKIVWTFVPSDDPKKADICFVERFLNWKAPHYRIPYMPWLRYYIENGPYTSYLNISEILIFILFVQMGIYTYARMRTHVAFCRGEEDEEAPADGQEKSDMPVKYVRSWSKGLLARSA</sequence>
<keyword evidence="1" id="KW-1133">Transmembrane helix</keyword>
<dbReference type="EMBL" id="MU005633">
    <property type="protein sequence ID" value="KAF2676555.1"/>
    <property type="molecule type" value="Genomic_DNA"/>
</dbReference>
<evidence type="ECO:0000313" key="2">
    <source>
        <dbReference type="EMBL" id="KAF2676555.1"/>
    </source>
</evidence>